<evidence type="ECO:0008006" key="2">
    <source>
        <dbReference type="Google" id="ProtNLM"/>
    </source>
</evidence>
<proteinExistence type="predicted"/>
<dbReference type="InterPro" id="IPR036412">
    <property type="entry name" value="HAD-like_sf"/>
</dbReference>
<dbReference type="EMBL" id="LR633967">
    <property type="protein sequence ID" value="VUX55900.1"/>
    <property type="molecule type" value="Genomic_DNA"/>
</dbReference>
<organism evidence="1">
    <name type="scientific">uncultured Woeseiaceae bacterium</name>
    <dbReference type="NCBI Taxonomy" id="1983305"/>
    <lineage>
        <taxon>Bacteria</taxon>
        <taxon>Pseudomonadati</taxon>
        <taxon>Pseudomonadota</taxon>
        <taxon>Gammaproteobacteria</taxon>
        <taxon>Woeseiales</taxon>
        <taxon>Woeseiaceae</taxon>
        <taxon>environmental samples</taxon>
    </lineage>
</organism>
<dbReference type="InterPro" id="IPR023214">
    <property type="entry name" value="HAD_sf"/>
</dbReference>
<sequence>MDQSGLVEKFTASGGNFVTPVEELIQKLAECRAVVFDWDGVFNAGRKGHTSSSGFAEVDSMGTNMLRYGLWRRQGELPYTAIITGENNESAIGFAEREHLTAVYTGIRSKQHVIEHLCGEHELKPAQIACVFDDINDLPMAEVCGLRLRVDSPASPMFADYVERHDLCDYVTGAKSGGYPVREICELLLGLLDAYDDVVTSRVAFDAEYNQYLEARQSVVTSCYGGSDLCN</sequence>
<protein>
    <recommendedName>
        <fullName evidence="2">Phosphatase</fullName>
    </recommendedName>
</protein>
<name>A0A7D9H652_9GAMM</name>
<dbReference type="SUPFAM" id="SSF56784">
    <property type="entry name" value="HAD-like"/>
    <property type="match status" value="1"/>
</dbReference>
<accession>A0A7D9H652</accession>
<gene>
    <name evidence="1" type="ORF">JTBM06_V1_160007</name>
</gene>
<reference evidence="1" key="1">
    <citation type="submission" date="2019-07" db="EMBL/GenBank/DDBJ databases">
        <authorList>
            <person name="Weber M."/>
            <person name="Kostadinov I."/>
            <person name="Kostadinov D I."/>
        </authorList>
    </citation>
    <scope>NUCLEOTIDE SEQUENCE</scope>
    <source>
        <strain evidence="1">Gfbio:sag-sample-m06:053724c1-46a9-4a36-b237-ea2bf867836b</strain>
    </source>
</reference>
<evidence type="ECO:0000313" key="1">
    <source>
        <dbReference type="EMBL" id="VUX55900.1"/>
    </source>
</evidence>
<dbReference type="AlphaFoldDB" id="A0A7D9H652"/>
<dbReference type="Gene3D" id="3.40.50.1000">
    <property type="entry name" value="HAD superfamily/HAD-like"/>
    <property type="match status" value="1"/>
</dbReference>